<dbReference type="EMBL" id="CP021083">
    <property type="protein sequence ID" value="ASN83039.1"/>
    <property type="molecule type" value="Genomic_DNA"/>
</dbReference>
<gene>
    <name evidence="5" type="ORF">DFI_17835</name>
</gene>
<feature type="region of interest" description="Disordered" evidence="3">
    <location>
        <begin position="1"/>
        <end position="58"/>
    </location>
</feature>
<sequence length="532" mass="55671">MPKDEHVQFQTRSKRSRYASVGRTFPDLRGGGPPAAGPRQRAAPAVHPGPARPAGRRGSLLGGRAPRHAGGLLEFAGQFRRPATAVGLRGPRLGPCRAGPAARHRPRPAAAHRRAGHARPGRRVLAEHRAGPAADGRRAPCPPHRRSGPVTARVLVVGAGIGGLGLAQALRRADADVVLIEKAAAFQPVGAGLILSVNALRVMKGLGLAGEALAAGQALQAAHLTTADGRPVQTVGYAAYGGAVALHRAALQALLARGVQDRVRFGVTLHALRQDAEGVDVTFSDGTTGRYDVVVGADGLHSDVRRRTFGARPARYAGYTSWRFVVPGPPGLPVREAVELWGRGCRLGLVPIGGGQVYGYVTANAQEGQRELPDGRAARLQARCAGFGGSAPAVLEQMQPDTPVIHTDIHEVRLPSWVQGRVALLGDAAHAMTPNLGQGAAMGLEDAWVLARALRSGLDLPAALRQYEALRQRRVAEVQGASRLVGRAGQLESGALRAARDAVMRLTPPAAAHRSARQMFAFGLDGGPHPAP</sequence>
<evidence type="ECO:0000256" key="1">
    <source>
        <dbReference type="ARBA" id="ARBA00023002"/>
    </source>
</evidence>
<keyword evidence="5" id="KW-0614">Plasmid</keyword>
<keyword evidence="1" id="KW-0560">Oxidoreductase</keyword>
<dbReference type="PRINTS" id="PR00420">
    <property type="entry name" value="RNGMNOXGNASE"/>
</dbReference>
<dbReference type="PANTHER" id="PTHR13789:SF309">
    <property type="entry name" value="PUTATIVE (AFU_ORTHOLOGUE AFUA_6G14510)-RELATED"/>
    <property type="match status" value="1"/>
</dbReference>
<accession>A0A221T2C3</accession>
<evidence type="ECO:0000256" key="3">
    <source>
        <dbReference type="SAM" id="MobiDB-lite"/>
    </source>
</evidence>
<dbReference type="Proteomes" id="UP000259030">
    <property type="component" value="Plasmid pDFI2"/>
</dbReference>
<dbReference type="SUPFAM" id="SSF51905">
    <property type="entry name" value="FAD/NAD(P)-binding domain"/>
    <property type="match status" value="1"/>
</dbReference>
<dbReference type="STRING" id="317577.GCA_000419625_03304"/>
<keyword evidence="2" id="KW-0503">Monooxygenase</keyword>
<dbReference type="AlphaFoldDB" id="A0A221T2C3"/>
<name>A0A221T2C3_9DEIO</name>
<dbReference type="InterPro" id="IPR050493">
    <property type="entry name" value="FAD-dep_Monooxygenase_BioMet"/>
</dbReference>
<evidence type="ECO:0000313" key="5">
    <source>
        <dbReference type="EMBL" id="ASN83039.1"/>
    </source>
</evidence>
<organism evidence="5 6">
    <name type="scientific">Deinococcus ficus</name>
    <dbReference type="NCBI Taxonomy" id="317577"/>
    <lineage>
        <taxon>Bacteria</taxon>
        <taxon>Thermotogati</taxon>
        <taxon>Deinococcota</taxon>
        <taxon>Deinococci</taxon>
        <taxon>Deinococcales</taxon>
        <taxon>Deinococcaceae</taxon>
        <taxon>Deinococcus</taxon>
    </lineage>
</organism>
<keyword evidence="6" id="KW-1185">Reference proteome</keyword>
<reference evidence="5 6" key="1">
    <citation type="submission" date="2017-05" db="EMBL/GenBank/DDBJ databases">
        <title>The complete genome sequence of Deinococcus ficus isolated from the rhizosphere of the Ficus religiosa L. in Taiwan.</title>
        <authorList>
            <person name="Wu K.-M."/>
            <person name="Liao T.-L."/>
            <person name="Liu Y.-M."/>
            <person name="Young C.-C."/>
            <person name="Tsai S.-F."/>
        </authorList>
    </citation>
    <scope>NUCLEOTIDE SEQUENCE [LARGE SCALE GENOMIC DNA]</scope>
    <source>
        <strain evidence="5 6">CC-FR2-10</strain>
        <plasmid evidence="6">pdfi2</plasmid>
    </source>
</reference>
<geneLocation type="plasmid" evidence="6">
    <name>pdfi2</name>
</geneLocation>
<proteinExistence type="predicted"/>
<evidence type="ECO:0000259" key="4">
    <source>
        <dbReference type="Pfam" id="PF01494"/>
    </source>
</evidence>
<feature type="compositionally biased region" description="Basic residues" evidence="3">
    <location>
        <begin position="102"/>
        <end position="122"/>
    </location>
</feature>
<protein>
    <recommendedName>
        <fullName evidence="4">FAD-binding domain-containing protein</fullName>
    </recommendedName>
</protein>
<dbReference type="GO" id="GO:0004497">
    <property type="term" value="F:monooxygenase activity"/>
    <property type="evidence" value="ECO:0007669"/>
    <property type="project" value="UniProtKB-KW"/>
</dbReference>
<evidence type="ECO:0000256" key="2">
    <source>
        <dbReference type="ARBA" id="ARBA00023033"/>
    </source>
</evidence>
<dbReference type="InterPro" id="IPR036188">
    <property type="entry name" value="FAD/NAD-bd_sf"/>
</dbReference>
<dbReference type="Pfam" id="PF01494">
    <property type="entry name" value="FAD_binding_3"/>
    <property type="match status" value="1"/>
</dbReference>
<evidence type="ECO:0000313" key="6">
    <source>
        <dbReference type="Proteomes" id="UP000259030"/>
    </source>
</evidence>
<dbReference type="KEGG" id="dfc:DFI_17835"/>
<dbReference type="Gene3D" id="3.50.50.60">
    <property type="entry name" value="FAD/NAD(P)-binding domain"/>
    <property type="match status" value="1"/>
</dbReference>
<dbReference type="InterPro" id="IPR002938">
    <property type="entry name" value="FAD-bd"/>
</dbReference>
<dbReference type="PANTHER" id="PTHR13789">
    <property type="entry name" value="MONOOXYGENASE"/>
    <property type="match status" value="1"/>
</dbReference>
<dbReference type="GO" id="GO:0071949">
    <property type="term" value="F:FAD binding"/>
    <property type="evidence" value="ECO:0007669"/>
    <property type="project" value="InterPro"/>
</dbReference>
<feature type="domain" description="FAD-binding" evidence="4">
    <location>
        <begin position="152"/>
        <end position="478"/>
    </location>
</feature>
<feature type="region of interest" description="Disordered" evidence="3">
    <location>
        <begin position="86"/>
        <end position="123"/>
    </location>
</feature>